<dbReference type="OrthoDB" id="3233375at2759"/>
<dbReference type="OMA" id="NRFRAMF"/>
<reference evidence="2 3" key="1">
    <citation type="submission" date="2016-10" db="EMBL/GenBank/DDBJ databases">
        <title>Genome sequence of the basidiomycete white-rot fungus Trametes pubescens.</title>
        <authorList>
            <person name="Makela M.R."/>
            <person name="Granchi Z."/>
            <person name="Peng M."/>
            <person name="De Vries R.P."/>
            <person name="Grigoriev I."/>
            <person name="Riley R."/>
            <person name="Hilden K."/>
        </authorList>
    </citation>
    <scope>NUCLEOTIDE SEQUENCE [LARGE SCALE GENOMIC DNA]</scope>
    <source>
        <strain evidence="2 3">FBCC735</strain>
    </source>
</reference>
<comment type="caution">
    <text evidence="2">The sequence shown here is derived from an EMBL/GenBank/DDBJ whole genome shotgun (WGS) entry which is preliminary data.</text>
</comment>
<evidence type="ECO:0000313" key="2">
    <source>
        <dbReference type="EMBL" id="OJT15847.1"/>
    </source>
</evidence>
<sequence length="277" mass="30357">ASAPIRVVVTTHQEVSSSGHYVGQLPPLPLDGTVASIRLSHIDIHDHQQHGGNGRHFCQSMRAKALEATNRFRAMFGLDPVALEAIPMPMPMHAQQRKHGEHQGGEDDFVHILPHPLNVEGVPMSKETLDRFKALANAPILPFVGTPVRPAFAMEDSQEGSGWAVGRPAHRFQRFHRHHGSFLRRVHHALMALGPWEGRAVAFVLGCGIGVLLRMMWVMVLLTARAIRGPSGEDTDESGYDVVFDEAELLVPPPQYTVLAGSEAVPVSTTADEKEKI</sequence>
<name>A0A1M2W7K6_TRAPU</name>
<proteinExistence type="predicted"/>
<keyword evidence="1" id="KW-0472">Membrane</keyword>
<protein>
    <submittedName>
        <fullName evidence="2">Uncharacterized protein</fullName>
    </submittedName>
</protein>
<gene>
    <name evidence="2" type="ORF">TRAPUB_2836</name>
</gene>
<dbReference type="EMBL" id="MNAD01000120">
    <property type="protein sequence ID" value="OJT15847.1"/>
    <property type="molecule type" value="Genomic_DNA"/>
</dbReference>
<feature type="non-terminal residue" evidence="2">
    <location>
        <position position="1"/>
    </location>
</feature>
<feature type="transmembrane region" description="Helical" evidence="1">
    <location>
        <begin position="200"/>
        <end position="222"/>
    </location>
</feature>
<keyword evidence="1" id="KW-1133">Transmembrane helix</keyword>
<keyword evidence="3" id="KW-1185">Reference proteome</keyword>
<dbReference type="Proteomes" id="UP000184267">
    <property type="component" value="Unassembled WGS sequence"/>
</dbReference>
<keyword evidence="1" id="KW-0812">Transmembrane</keyword>
<evidence type="ECO:0000313" key="3">
    <source>
        <dbReference type="Proteomes" id="UP000184267"/>
    </source>
</evidence>
<organism evidence="2 3">
    <name type="scientific">Trametes pubescens</name>
    <name type="common">White-rot fungus</name>
    <dbReference type="NCBI Taxonomy" id="154538"/>
    <lineage>
        <taxon>Eukaryota</taxon>
        <taxon>Fungi</taxon>
        <taxon>Dikarya</taxon>
        <taxon>Basidiomycota</taxon>
        <taxon>Agaricomycotina</taxon>
        <taxon>Agaricomycetes</taxon>
        <taxon>Polyporales</taxon>
        <taxon>Polyporaceae</taxon>
        <taxon>Trametes</taxon>
    </lineage>
</organism>
<dbReference type="AlphaFoldDB" id="A0A1M2W7K6"/>
<evidence type="ECO:0000256" key="1">
    <source>
        <dbReference type="SAM" id="Phobius"/>
    </source>
</evidence>
<accession>A0A1M2W7K6</accession>